<keyword evidence="1" id="KW-0732">Signal</keyword>
<evidence type="ECO:0000256" key="1">
    <source>
        <dbReference type="SAM" id="SignalP"/>
    </source>
</evidence>
<organism evidence="2 3">
    <name type="scientific">Lichtheimia ornata</name>
    <dbReference type="NCBI Taxonomy" id="688661"/>
    <lineage>
        <taxon>Eukaryota</taxon>
        <taxon>Fungi</taxon>
        <taxon>Fungi incertae sedis</taxon>
        <taxon>Mucoromycota</taxon>
        <taxon>Mucoromycotina</taxon>
        <taxon>Mucoromycetes</taxon>
        <taxon>Mucorales</taxon>
        <taxon>Lichtheimiaceae</taxon>
        <taxon>Lichtheimia</taxon>
    </lineage>
</organism>
<feature type="chain" id="PRO_5042288742" evidence="1">
    <location>
        <begin position="23"/>
        <end position="149"/>
    </location>
</feature>
<sequence length="149" mass="16435">MKISGIIITLAFLGASNTVGSASKIGDAFENGFCSFVKTFKVCPPISLKCAYETITTENEMINHRIFLFFFTTGFHGSFLLATQMKIPATIITLTFLGVFNPVSGATSEIGDARQNRFCSFAKRHNFCPPKCYHDTFTSENEGLGMYQV</sequence>
<name>A0AAD7Y4J2_9FUNG</name>
<protein>
    <submittedName>
        <fullName evidence="2">Uncharacterized protein</fullName>
    </submittedName>
</protein>
<feature type="signal peptide" evidence="1">
    <location>
        <begin position="1"/>
        <end position="22"/>
    </location>
</feature>
<dbReference type="RefSeq" id="XP_058348579.1">
    <property type="nucleotide sequence ID" value="XM_058481015.1"/>
</dbReference>
<gene>
    <name evidence="2" type="ORF">O0I10_000915</name>
</gene>
<comment type="caution">
    <text evidence="2">The sequence shown here is derived from an EMBL/GenBank/DDBJ whole genome shotgun (WGS) entry which is preliminary data.</text>
</comment>
<evidence type="ECO:0000313" key="2">
    <source>
        <dbReference type="EMBL" id="KAJ8663667.1"/>
    </source>
</evidence>
<dbReference type="EMBL" id="JARTCD010000002">
    <property type="protein sequence ID" value="KAJ8663667.1"/>
    <property type="molecule type" value="Genomic_DNA"/>
</dbReference>
<dbReference type="AlphaFoldDB" id="A0AAD7Y4J2"/>
<dbReference type="Proteomes" id="UP001234581">
    <property type="component" value="Unassembled WGS sequence"/>
</dbReference>
<reference evidence="2 3" key="1">
    <citation type="submission" date="2023-03" db="EMBL/GenBank/DDBJ databases">
        <title>Genome sequence of Lichtheimia ornata CBS 291.66.</title>
        <authorList>
            <person name="Mohabir J.T."/>
            <person name="Shea T.P."/>
            <person name="Kurbessoian T."/>
            <person name="Berby B."/>
            <person name="Fontaine J."/>
            <person name="Livny J."/>
            <person name="Gnirke A."/>
            <person name="Stajich J.E."/>
            <person name="Cuomo C.A."/>
        </authorList>
    </citation>
    <scope>NUCLEOTIDE SEQUENCE [LARGE SCALE GENOMIC DNA]</scope>
    <source>
        <strain evidence="2">CBS 291.66</strain>
    </source>
</reference>
<evidence type="ECO:0000313" key="3">
    <source>
        <dbReference type="Proteomes" id="UP001234581"/>
    </source>
</evidence>
<dbReference type="GeneID" id="83208334"/>
<proteinExistence type="predicted"/>
<keyword evidence="3" id="KW-1185">Reference proteome</keyword>
<accession>A0AAD7Y4J2</accession>